<sequence length="123" mass="13880">MNPRSQWMLTNDALLGDGQRKWPCSLQDPSGQSLLPGHVHGQLGQVQVGADLKILGLGVAMDVECINKKIIDYKWRACNFLNFIWRKHLWHKQCHLPLLSTDLKCSILKDEKGNAFPPSSFVS</sequence>
<evidence type="ECO:0000313" key="2">
    <source>
        <dbReference type="Proteomes" id="UP000050525"/>
    </source>
</evidence>
<name>A0A151NBC6_ALLMI</name>
<evidence type="ECO:0000313" key="1">
    <source>
        <dbReference type="EMBL" id="KYO33929.1"/>
    </source>
</evidence>
<keyword evidence="2" id="KW-1185">Reference proteome</keyword>
<dbReference type="AlphaFoldDB" id="A0A151NBC6"/>
<organism evidence="1 2">
    <name type="scientific">Alligator mississippiensis</name>
    <name type="common">American alligator</name>
    <dbReference type="NCBI Taxonomy" id="8496"/>
    <lineage>
        <taxon>Eukaryota</taxon>
        <taxon>Metazoa</taxon>
        <taxon>Chordata</taxon>
        <taxon>Craniata</taxon>
        <taxon>Vertebrata</taxon>
        <taxon>Euteleostomi</taxon>
        <taxon>Archelosauria</taxon>
        <taxon>Archosauria</taxon>
        <taxon>Crocodylia</taxon>
        <taxon>Alligatoridae</taxon>
        <taxon>Alligatorinae</taxon>
        <taxon>Alligator</taxon>
    </lineage>
</organism>
<comment type="caution">
    <text evidence="1">The sequence shown here is derived from an EMBL/GenBank/DDBJ whole genome shotgun (WGS) entry which is preliminary data.</text>
</comment>
<proteinExistence type="predicted"/>
<dbReference type="EMBL" id="AKHW03003627">
    <property type="protein sequence ID" value="KYO33929.1"/>
    <property type="molecule type" value="Genomic_DNA"/>
</dbReference>
<accession>A0A151NBC6</accession>
<protein>
    <submittedName>
        <fullName evidence="1">Uncharacterized protein</fullName>
    </submittedName>
</protein>
<gene>
    <name evidence="1" type="ORF">Y1Q_0024540</name>
</gene>
<reference evidence="1 2" key="1">
    <citation type="journal article" date="2012" name="Genome Biol.">
        <title>Sequencing three crocodilian genomes to illuminate the evolution of archosaurs and amniotes.</title>
        <authorList>
            <person name="St John J.A."/>
            <person name="Braun E.L."/>
            <person name="Isberg S.R."/>
            <person name="Miles L.G."/>
            <person name="Chong A.Y."/>
            <person name="Gongora J."/>
            <person name="Dalzell P."/>
            <person name="Moran C."/>
            <person name="Bed'hom B."/>
            <person name="Abzhanov A."/>
            <person name="Burgess S.C."/>
            <person name="Cooksey A.M."/>
            <person name="Castoe T.A."/>
            <person name="Crawford N.G."/>
            <person name="Densmore L.D."/>
            <person name="Drew J.C."/>
            <person name="Edwards S.V."/>
            <person name="Faircloth B.C."/>
            <person name="Fujita M.K."/>
            <person name="Greenwold M.J."/>
            <person name="Hoffmann F.G."/>
            <person name="Howard J.M."/>
            <person name="Iguchi T."/>
            <person name="Janes D.E."/>
            <person name="Khan S.Y."/>
            <person name="Kohno S."/>
            <person name="de Koning A.J."/>
            <person name="Lance S.L."/>
            <person name="McCarthy F.M."/>
            <person name="McCormack J.E."/>
            <person name="Merchant M.E."/>
            <person name="Peterson D.G."/>
            <person name="Pollock D.D."/>
            <person name="Pourmand N."/>
            <person name="Raney B.J."/>
            <person name="Roessler K.A."/>
            <person name="Sanford J.R."/>
            <person name="Sawyer R.H."/>
            <person name="Schmidt C.J."/>
            <person name="Triplett E.W."/>
            <person name="Tuberville T.D."/>
            <person name="Venegas-Anaya M."/>
            <person name="Howard J.T."/>
            <person name="Jarvis E.D."/>
            <person name="Guillette L.J.Jr."/>
            <person name="Glenn T.C."/>
            <person name="Green R.E."/>
            <person name="Ray D.A."/>
        </authorList>
    </citation>
    <scope>NUCLEOTIDE SEQUENCE [LARGE SCALE GENOMIC DNA]</scope>
    <source>
        <strain evidence="1">KSC_2009_1</strain>
    </source>
</reference>
<dbReference type="Proteomes" id="UP000050525">
    <property type="component" value="Unassembled WGS sequence"/>
</dbReference>